<dbReference type="InterPro" id="IPR036291">
    <property type="entry name" value="NAD(P)-bd_dom_sf"/>
</dbReference>
<protein>
    <submittedName>
        <fullName evidence="3">SDR family oxidoreductase</fullName>
        <ecNumber evidence="3">1.1.1.290</ecNumber>
    </submittedName>
</protein>
<dbReference type="EC" id="1.1.1.290" evidence="3"/>
<keyword evidence="1" id="KW-0520">NAD</keyword>
<reference evidence="4" key="1">
    <citation type="journal article" date="2019" name="Int. J. Syst. Evol. Microbiol.">
        <title>The Global Catalogue of Microorganisms (GCM) 10K type strain sequencing project: providing services to taxonomists for standard genome sequencing and annotation.</title>
        <authorList>
            <consortium name="The Broad Institute Genomics Platform"/>
            <consortium name="The Broad Institute Genome Sequencing Center for Infectious Disease"/>
            <person name="Wu L."/>
            <person name="Ma J."/>
        </authorList>
    </citation>
    <scope>NUCLEOTIDE SEQUENCE [LARGE SCALE GENOMIC DNA]</scope>
    <source>
        <strain evidence="4">CGMCC 1.16444</strain>
    </source>
</reference>
<gene>
    <name evidence="3" type="ORF">ACFPFW_05955</name>
</gene>
<evidence type="ECO:0000259" key="2">
    <source>
        <dbReference type="Pfam" id="PF01370"/>
    </source>
</evidence>
<dbReference type="EMBL" id="JBHSJF010000005">
    <property type="protein sequence ID" value="MFC5067557.1"/>
    <property type="molecule type" value="Genomic_DNA"/>
</dbReference>
<dbReference type="GO" id="GO:0033711">
    <property type="term" value="F:4-phosphoerythronate dehydrogenase activity"/>
    <property type="evidence" value="ECO:0007669"/>
    <property type="project" value="UniProtKB-EC"/>
</dbReference>
<dbReference type="CDD" id="cd05266">
    <property type="entry name" value="SDR_a4"/>
    <property type="match status" value="1"/>
</dbReference>
<evidence type="ECO:0000256" key="1">
    <source>
        <dbReference type="ARBA" id="ARBA00023027"/>
    </source>
</evidence>
<dbReference type="InterPro" id="IPR001509">
    <property type="entry name" value="Epimerase_deHydtase"/>
</dbReference>
<dbReference type="RefSeq" id="WP_379769833.1">
    <property type="nucleotide sequence ID" value="NZ_JBHSJF010000005.1"/>
</dbReference>
<evidence type="ECO:0000313" key="3">
    <source>
        <dbReference type="EMBL" id="MFC5067557.1"/>
    </source>
</evidence>
<name>A0ABV9Z1A0_9HYPH</name>
<dbReference type="PANTHER" id="PTHR43574">
    <property type="entry name" value="EPIMERASE-RELATED"/>
    <property type="match status" value="1"/>
</dbReference>
<evidence type="ECO:0000313" key="4">
    <source>
        <dbReference type="Proteomes" id="UP001595796"/>
    </source>
</evidence>
<dbReference type="SUPFAM" id="SSF51735">
    <property type="entry name" value="NAD(P)-binding Rossmann-fold domains"/>
    <property type="match status" value="1"/>
</dbReference>
<accession>A0ABV9Z1A0</accession>
<sequence>MRRLLVLGFGYTARRFVERHGGMFETVSVTARTAEKIEHLKSEGYDAYRLVTGIPLSPELVVAAKAATHVLVSVPPSEDGDPAFTALGHTLGESIDLVWVGYLSTTGVYGDHGGRWIDEETETAPKSARSRRRLDAEEEWRTLAAPGRAVQIFRLSGIYGPGNSVFDGLREGKARRLHKPDQVFNRIHVDDIAAVLKAAIEHPEAGPVFNLGDDEPVPQHEVVAYAAGLLGMEPSPVVPFDEAQMSEMAKSFWAENKRIRNTRVRTELGVDLLYPTYRAGLKAILEEEAAGRQPV</sequence>
<dbReference type="Gene3D" id="3.40.50.720">
    <property type="entry name" value="NAD(P)-binding Rossmann-like Domain"/>
    <property type="match status" value="1"/>
</dbReference>
<proteinExistence type="predicted"/>
<keyword evidence="3" id="KW-0560">Oxidoreductase</keyword>
<comment type="caution">
    <text evidence="3">The sequence shown here is derived from an EMBL/GenBank/DDBJ whole genome shotgun (WGS) entry which is preliminary data.</text>
</comment>
<keyword evidence="4" id="KW-1185">Reference proteome</keyword>
<dbReference type="Pfam" id="PF01370">
    <property type="entry name" value="Epimerase"/>
    <property type="match status" value="1"/>
</dbReference>
<feature type="domain" description="NAD-dependent epimerase/dehydratase" evidence="2">
    <location>
        <begin position="102"/>
        <end position="212"/>
    </location>
</feature>
<organism evidence="3 4">
    <name type="scientific">Flaviflagellibacter deserti</name>
    <dbReference type="NCBI Taxonomy" id="2267266"/>
    <lineage>
        <taxon>Bacteria</taxon>
        <taxon>Pseudomonadati</taxon>
        <taxon>Pseudomonadota</taxon>
        <taxon>Alphaproteobacteria</taxon>
        <taxon>Hyphomicrobiales</taxon>
        <taxon>Flaviflagellibacter</taxon>
    </lineage>
</organism>
<dbReference type="Proteomes" id="UP001595796">
    <property type="component" value="Unassembled WGS sequence"/>
</dbReference>